<organism evidence="2 3">
    <name type="scientific">Microthlaspi erraticum</name>
    <dbReference type="NCBI Taxonomy" id="1685480"/>
    <lineage>
        <taxon>Eukaryota</taxon>
        <taxon>Viridiplantae</taxon>
        <taxon>Streptophyta</taxon>
        <taxon>Embryophyta</taxon>
        <taxon>Tracheophyta</taxon>
        <taxon>Spermatophyta</taxon>
        <taxon>Magnoliopsida</taxon>
        <taxon>eudicotyledons</taxon>
        <taxon>Gunneridae</taxon>
        <taxon>Pentapetalae</taxon>
        <taxon>rosids</taxon>
        <taxon>malvids</taxon>
        <taxon>Brassicales</taxon>
        <taxon>Brassicaceae</taxon>
        <taxon>Coluteocarpeae</taxon>
        <taxon>Microthlaspi</taxon>
    </lineage>
</organism>
<dbReference type="OrthoDB" id="1039628at2759"/>
<dbReference type="Proteomes" id="UP000467841">
    <property type="component" value="Unassembled WGS sequence"/>
</dbReference>
<protein>
    <recommendedName>
        <fullName evidence="1">DUF220 domain-containing protein</fullName>
    </recommendedName>
</protein>
<proteinExistence type="predicted"/>
<gene>
    <name evidence="2" type="ORF">MERR_LOCUS23281</name>
</gene>
<dbReference type="Pfam" id="PF02713">
    <property type="entry name" value="DUF220"/>
    <property type="match status" value="1"/>
</dbReference>
<dbReference type="PANTHER" id="PTHR31385">
    <property type="entry name" value="PUTATIVE (DUF220)-RELATED"/>
    <property type="match status" value="1"/>
</dbReference>
<dbReference type="AlphaFoldDB" id="A0A6D2IZH9"/>
<dbReference type="EMBL" id="CACVBM020001163">
    <property type="protein sequence ID" value="CAA7036046.1"/>
    <property type="molecule type" value="Genomic_DNA"/>
</dbReference>
<evidence type="ECO:0000313" key="3">
    <source>
        <dbReference type="Proteomes" id="UP000467841"/>
    </source>
</evidence>
<name>A0A6D2IZH9_9BRAS</name>
<keyword evidence="3" id="KW-1185">Reference proteome</keyword>
<comment type="caution">
    <text evidence="2">The sequence shown here is derived from an EMBL/GenBank/DDBJ whole genome shotgun (WGS) entry which is preliminary data.</text>
</comment>
<sequence length="95" mass="11176">MMFMKVFEGSWKIEPLYVDHGRLCKSREPKSREEYKTCSGGQGKIGTKVTMEQRFQFSPPFNLPPLSWYIQRIIIKTTKNLLEDFQSNAKSLREI</sequence>
<accession>A0A6D2IZH9</accession>
<evidence type="ECO:0000313" key="2">
    <source>
        <dbReference type="EMBL" id="CAA7036046.1"/>
    </source>
</evidence>
<dbReference type="PANTHER" id="PTHR31385:SF6">
    <property type="entry name" value="DUF220 DOMAIN-CONTAINING PROTEIN-RELATED"/>
    <property type="match status" value="1"/>
</dbReference>
<dbReference type="InterPro" id="IPR003863">
    <property type="entry name" value="DUF220"/>
</dbReference>
<evidence type="ECO:0000259" key="1">
    <source>
        <dbReference type="Pfam" id="PF02713"/>
    </source>
</evidence>
<reference evidence="2" key="1">
    <citation type="submission" date="2020-01" db="EMBL/GenBank/DDBJ databases">
        <authorList>
            <person name="Mishra B."/>
        </authorList>
    </citation>
    <scope>NUCLEOTIDE SEQUENCE [LARGE SCALE GENOMIC DNA]</scope>
</reference>
<feature type="domain" description="DUF220" evidence="1">
    <location>
        <begin position="1"/>
        <end position="48"/>
    </location>
</feature>